<accession>A0A6G1X2E5</accession>
<protein>
    <recommendedName>
        <fullName evidence="4">SHOCT domain-containing protein</fullName>
    </recommendedName>
</protein>
<keyword evidence="1" id="KW-1133">Transmembrane helix</keyword>
<dbReference type="OrthoDB" id="2974734at2"/>
<reference evidence="2 3" key="1">
    <citation type="submission" date="2019-11" db="EMBL/GenBank/DDBJ databases">
        <authorList>
            <person name="Li J."/>
        </authorList>
    </citation>
    <scope>NUCLEOTIDE SEQUENCE [LARGE SCALE GENOMIC DNA]</scope>
    <source>
        <strain evidence="2 3">J4</strain>
    </source>
</reference>
<feature type="transmembrane region" description="Helical" evidence="1">
    <location>
        <begin position="6"/>
        <end position="28"/>
    </location>
</feature>
<sequence>MHQFGYFFPFGIFFTFLLFGLIITNIILWKRRKGLCYQDNHLALTTLNNRLAKGEITVDEYNDLKEILKK</sequence>
<proteinExistence type="predicted"/>
<keyword evidence="1" id="KW-0812">Transmembrane</keyword>
<organism evidence="2 3">
    <name type="scientific">Salinibacillus xinjiangensis</name>
    <dbReference type="NCBI Taxonomy" id="1229268"/>
    <lineage>
        <taxon>Bacteria</taxon>
        <taxon>Bacillati</taxon>
        <taxon>Bacillota</taxon>
        <taxon>Bacilli</taxon>
        <taxon>Bacillales</taxon>
        <taxon>Bacillaceae</taxon>
        <taxon>Salinibacillus</taxon>
    </lineage>
</organism>
<evidence type="ECO:0008006" key="4">
    <source>
        <dbReference type="Google" id="ProtNLM"/>
    </source>
</evidence>
<name>A0A6G1X2E5_9BACI</name>
<dbReference type="Proteomes" id="UP000480185">
    <property type="component" value="Unassembled WGS sequence"/>
</dbReference>
<dbReference type="RefSeq" id="WP_153727049.1">
    <property type="nucleotide sequence ID" value="NZ_WJNH01000001.1"/>
</dbReference>
<comment type="caution">
    <text evidence="2">The sequence shown here is derived from an EMBL/GenBank/DDBJ whole genome shotgun (WGS) entry which is preliminary data.</text>
</comment>
<dbReference type="EMBL" id="WJNH01000001">
    <property type="protein sequence ID" value="MRG85099.1"/>
    <property type="molecule type" value="Genomic_DNA"/>
</dbReference>
<keyword evidence="3" id="KW-1185">Reference proteome</keyword>
<evidence type="ECO:0000256" key="1">
    <source>
        <dbReference type="SAM" id="Phobius"/>
    </source>
</evidence>
<dbReference type="AlphaFoldDB" id="A0A6G1X2E5"/>
<evidence type="ECO:0000313" key="2">
    <source>
        <dbReference type="EMBL" id="MRG85099.1"/>
    </source>
</evidence>
<evidence type="ECO:0000313" key="3">
    <source>
        <dbReference type="Proteomes" id="UP000480185"/>
    </source>
</evidence>
<gene>
    <name evidence="2" type="ORF">GH754_02020</name>
</gene>
<keyword evidence="1" id="KW-0472">Membrane</keyword>